<feature type="domain" description="G-protein coupled receptors family 1 profile" evidence="11">
    <location>
        <begin position="1"/>
        <end position="173"/>
    </location>
</feature>
<keyword evidence="4 10" id="KW-0812">Transmembrane</keyword>
<dbReference type="Proteomes" id="UP001321473">
    <property type="component" value="Unassembled WGS sequence"/>
</dbReference>
<evidence type="ECO:0000256" key="2">
    <source>
        <dbReference type="ARBA" id="ARBA00010663"/>
    </source>
</evidence>
<keyword evidence="3" id="KW-1003">Cell membrane</keyword>
<keyword evidence="9" id="KW-0807">Transducer</keyword>
<evidence type="ECO:0000256" key="8">
    <source>
        <dbReference type="ARBA" id="ARBA00023170"/>
    </source>
</evidence>
<feature type="transmembrane region" description="Helical" evidence="10">
    <location>
        <begin position="154"/>
        <end position="176"/>
    </location>
</feature>
<gene>
    <name evidence="12" type="ORF">V5799_004746</name>
</gene>
<evidence type="ECO:0000259" key="11">
    <source>
        <dbReference type="PROSITE" id="PS50262"/>
    </source>
</evidence>
<evidence type="ECO:0000256" key="6">
    <source>
        <dbReference type="ARBA" id="ARBA00023040"/>
    </source>
</evidence>
<name>A0AAQ4D582_AMBAM</name>
<evidence type="ECO:0000256" key="9">
    <source>
        <dbReference type="ARBA" id="ARBA00023224"/>
    </source>
</evidence>
<reference evidence="12 13" key="1">
    <citation type="journal article" date="2023" name="Arcadia Sci">
        <title>De novo assembly of a long-read Amblyomma americanum tick genome.</title>
        <authorList>
            <person name="Chou S."/>
            <person name="Poskanzer K.E."/>
            <person name="Rollins M."/>
            <person name="Thuy-Boun P.S."/>
        </authorList>
    </citation>
    <scope>NUCLEOTIDE SEQUENCE [LARGE SCALE GENOMIC DNA]</scope>
    <source>
        <strain evidence="12">F_SG_1</strain>
        <tissue evidence="12">Salivary glands</tissue>
    </source>
</reference>
<evidence type="ECO:0000313" key="12">
    <source>
        <dbReference type="EMBL" id="KAK8757622.1"/>
    </source>
</evidence>
<dbReference type="PANTHER" id="PTHR46925">
    <property type="entry name" value="G-PROTEIN COUPLED RECEPTOR TKR-1-RELATED"/>
    <property type="match status" value="1"/>
</dbReference>
<accession>A0AAQ4D582</accession>
<feature type="transmembrane region" description="Helical" evidence="10">
    <location>
        <begin position="7"/>
        <end position="26"/>
    </location>
</feature>
<keyword evidence="13" id="KW-1185">Reference proteome</keyword>
<dbReference type="PRINTS" id="PR00237">
    <property type="entry name" value="GPCRRHODOPSN"/>
</dbReference>
<dbReference type="PRINTS" id="PR00244">
    <property type="entry name" value="NEUROKININR"/>
</dbReference>
<protein>
    <recommendedName>
        <fullName evidence="11">G-protein coupled receptors family 1 profile domain-containing protein</fullName>
    </recommendedName>
</protein>
<feature type="transmembrane region" description="Helical" evidence="10">
    <location>
        <begin position="62"/>
        <end position="85"/>
    </location>
</feature>
<comment type="caution">
    <text evidence="12">The sequence shown here is derived from an EMBL/GenBank/DDBJ whole genome shotgun (WGS) entry which is preliminary data.</text>
</comment>
<evidence type="ECO:0000313" key="13">
    <source>
        <dbReference type="Proteomes" id="UP001321473"/>
    </source>
</evidence>
<dbReference type="PROSITE" id="PS50262">
    <property type="entry name" value="G_PROTEIN_RECEP_F1_2"/>
    <property type="match status" value="1"/>
</dbReference>
<evidence type="ECO:0000256" key="10">
    <source>
        <dbReference type="SAM" id="Phobius"/>
    </source>
</evidence>
<dbReference type="Gene3D" id="1.20.1070.10">
    <property type="entry name" value="Rhodopsin 7-helix transmembrane proteins"/>
    <property type="match status" value="1"/>
</dbReference>
<keyword evidence="6" id="KW-0297">G-protein coupled receptor</keyword>
<organism evidence="12 13">
    <name type="scientific">Amblyomma americanum</name>
    <name type="common">Lone star tick</name>
    <dbReference type="NCBI Taxonomy" id="6943"/>
    <lineage>
        <taxon>Eukaryota</taxon>
        <taxon>Metazoa</taxon>
        <taxon>Ecdysozoa</taxon>
        <taxon>Arthropoda</taxon>
        <taxon>Chelicerata</taxon>
        <taxon>Arachnida</taxon>
        <taxon>Acari</taxon>
        <taxon>Parasitiformes</taxon>
        <taxon>Ixodida</taxon>
        <taxon>Ixodoidea</taxon>
        <taxon>Ixodidae</taxon>
        <taxon>Amblyomminae</taxon>
        <taxon>Amblyomma</taxon>
    </lineage>
</organism>
<dbReference type="Pfam" id="PF00001">
    <property type="entry name" value="7tm_1"/>
    <property type="match status" value="1"/>
</dbReference>
<dbReference type="EMBL" id="JARKHS020035024">
    <property type="protein sequence ID" value="KAK8757622.1"/>
    <property type="molecule type" value="Genomic_DNA"/>
</dbReference>
<dbReference type="InterPro" id="IPR000276">
    <property type="entry name" value="GPCR_Rhodpsn"/>
</dbReference>
<keyword evidence="7 10" id="KW-0472">Membrane</keyword>
<comment type="subcellular location">
    <subcellularLocation>
        <location evidence="1">Cell membrane</location>
        <topology evidence="1">Multi-pass membrane protein</topology>
    </subcellularLocation>
</comment>
<keyword evidence="8" id="KW-0675">Receptor</keyword>
<dbReference type="InterPro" id="IPR001681">
    <property type="entry name" value="Neurokn_rcpt"/>
</dbReference>
<feature type="transmembrane region" description="Helical" evidence="10">
    <location>
        <begin position="114"/>
        <end position="134"/>
    </location>
</feature>
<dbReference type="GO" id="GO:0004995">
    <property type="term" value="F:tachykinin receptor activity"/>
    <property type="evidence" value="ECO:0007669"/>
    <property type="project" value="InterPro"/>
</dbReference>
<sequence length="261" mass="29636">MSRATTLNIAIGIWVASSLLSLPNILHSTTKEEFYDNGDKRVICYILWPDSDDGVTASHDEYVYNVVILIVTYMIPMTSMAFTYFRVGRELWGSQSIGECTAKQIEAIKSKRKIVKMMIVVVVIFAVCWLPYHVYFLVMHHHPEINQSTYIQHVYLAIYWLAMSNSMYNPIIYCWMNSRFREGFKRVFCCLAFNDRETAQLRQHMAATRYSCSEPYADTRVTFNGTATAVPLHTLTETMSAGNLTAGPGSAAKFRGVGSDV</sequence>
<evidence type="ECO:0000256" key="1">
    <source>
        <dbReference type="ARBA" id="ARBA00004651"/>
    </source>
</evidence>
<dbReference type="GO" id="GO:0005886">
    <property type="term" value="C:plasma membrane"/>
    <property type="evidence" value="ECO:0007669"/>
    <property type="project" value="UniProtKB-SubCell"/>
</dbReference>
<evidence type="ECO:0000256" key="4">
    <source>
        <dbReference type="ARBA" id="ARBA00022692"/>
    </source>
</evidence>
<comment type="similarity">
    <text evidence="2">Belongs to the G-protein coupled receptor 1 family.</text>
</comment>
<dbReference type="InterPro" id="IPR017452">
    <property type="entry name" value="GPCR_Rhodpsn_7TM"/>
</dbReference>
<dbReference type="PANTHER" id="PTHR46925:SF2">
    <property type="entry name" value="G-PROTEIN COUPLED RECEPTOR TKR-1-RELATED"/>
    <property type="match status" value="1"/>
</dbReference>
<keyword evidence="5 10" id="KW-1133">Transmembrane helix</keyword>
<evidence type="ECO:0000256" key="7">
    <source>
        <dbReference type="ARBA" id="ARBA00023136"/>
    </source>
</evidence>
<proteinExistence type="inferred from homology"/>
<evidence type="ECO:0000256" key="3">
    <source>
        <dbReference type="ARBA" id="ARBA00022475"/>
    </source>
</evidence>
<evidence type="ECO:0000256" key="5">
    <source>
        <dbReference type="ARBA" id="ARBA00022989"/>
    </source>
</evidence>
<dbReference type="AlphaFoldDB" id="A0AAQ4D582"/>
<dbReference type="SUPFAM" id="SSF81321">
    <property type="entry name" value="Family A G protein-coupled receptor-like"/>
    <property type="match status" value="1"/>
</dbReference>